<feature type="transmembrane region" description="Helical" evidence="2">
    <location>
        <begin position="88"/>
        <end position="110"/>
    </location>
</feature>
<feature type="transmembrane region" description="Helical" evidence="2">
    <location>
        <begin position="130"/>
        <end position="150"/>
    </location>
</feature>
<dbReference type="RefSeq" id="WP_394417752.1">
    <property type="nucleotide sequence ID" value="NZ_JBIGIC010000024.1"/>
</dbReference>
<feature type="non-terminal residue" evidence="3">
    <location>
        <position position="1"/>
    </location>
</feature>
<feature type="region of interest" description="Disordered" evidence="1">
    <location>
        <begin position="1"/>
        <end position="32"/>
    </location>
</feature>
<dbReference type="Proteomes" id="UP001606134">
    <property type="component" value="Unassembled WGS sequence"/>
</dbReference>
<proteinExistence type="predicted"/>
<protein>
    <recommendedName>
        <fullName evidence="5">Integron gene cassette protein</fullName>
    </recommendedName>
</protein>
<reference evidence="3 4" key="1">
    <citation type="submission" date="2024-08" db="EMBL/GenBank/DDBJ databases">
        <authorList>
            <person name="Lu H."/>
        </authorList>
    </citation>
    <scope>NUCLEOTIDE SEQUENCE [LARGE SCALE GENOMIC DNA]</scope>
    <source>
        <strain evidence="3 4">BYS78W</strain>
    </source>
</reference>
<evidence type="ECO:0000256" key="2">
    <source>
        <dbReference type="SAM" id="Phobius"/>
    </source>
</evidence>
<sequence length="159" mass="17725">AEMGGHDAETAGHDEPKSAVGHDDRNDRSRCRNRRSRWAEIRTMSSLLETIADFAFGVVNFFLTLRDQTARHRHDDPFTAEKKELTRLWLLSCAGAVIVSVVAFFVGSSLDAASAGGQFAFAAEALRQGLFYLVAAALSLSLLCMAYFGYRLWRLERSY</sequence>
<keyword evidence="2" id="KW-1133">Transmembrane helix</keyword>
<accession>A0ABW7HKL0</accession>
<name>A0ABW7HKL0_9BURK</name>
<keyword evidence="2" id="KW-0812">Transmembrane</keyword>
<evidence type="ECO:0008006" key="5">
    <source>
        <dbReference type="Google" id="ProtNLM"/>
    </source>
</evidence>
<dbReference type="EMBL" id="JBIGIC010000024">
    <property type="protein sequence ID" value="MFG6490469.1"/>
    <property type="molecule type" value="Genomic_DNA"/>
</dbReference>
<keyword evidence="2" id="KW-0472">Membrane</keyword>
<gene>
    <name evidence="3" type="ORF">ACG04R_27640</name>
</gene>
<keyword evidence="4" id="KW-1185">Reference proteome</keyword>
<evidence type="ECO:0000256" key="1">
    <source>
        <dbReference type="SAM" id="MobiDB-lite"/>
    </source>
</evidence>
<evidence type="ECO:0000313" key="3">
    <source>
        <dbReference type="EMBL" id="MFG6490469.1"/>
    </source>
</evidence>
<evidence type="ECO:0000313" key="4">
    <source>
        <dbReference type="Proteomes" id="UP001606134"/>
    </source>
</evidence>
<organism evidence="3 4">
    <name type="scientific">Pelomonas candidula</name>
    <dbReference type="NCBI Taxonomy" id="3299025"/>
    <lineage>
        <taxon>Bacteria</taxon>
        <taxon>Pseudomonadati</taxon>
        <taxon>Pseudomonadota</taxon>
        <taxon>Betaproteobacteria</taxon>
        <taxon>Burkholderiales</taxon>
        <taxon>Sphaerotilaceae</taxon>
        <taxon>Roseateles</taxon>
    </lineage>
</organism>
<feature type="compositionally biased region" description="Basic and acidic residues" evidence="1">
    <location>
        <begin position="1"/>
        <end position="30"/>
    </location>
</feature>
<comment type="caution">
    <text evidence="3">The sequence shown here is derived from an EMBL/GenBank/DDBJ whole genome shotgun (WGS) entry which is preliminary data.</text>
</comment>